<name>F4MX64_YEREN</name>
<proteinExistence type="predicted"/>
<gene>
    <name evidence="1" type="ORF">YEW_BJ06690</name>
</gene>
<dbReference type="EMBL" id="FR718527">
    <property type="protein sequence ID" value="CBX70422.1"/>
    <property type="molecule type" value="Genomic_DNA"/>
</dbReference>
<accession>F4MX64</accession>
<organism evidence="1">
    <name type="scientific">Yersinia enterocolitica W22703</name>
    <dbReference type="NCBI Taxonomy" id="913028"/>
    <lineage>
        <taxon>Bacteria</taxon>
        <taxon>Pseudomonadati</taxon>
        <taxon>Pseudomonadota</taxon>
        <taxon>Gammaproteobacteria</taxon>
        <taxon>Enterobacterales</taxon>
        <taxon>Yersiniaceae</taxon>
        <taxon>Yersinia</taxon>
    </lineage>
</organism>
<reference evidence="1" key="1">
    <citation type="journal article" date="2011" name="BMC Genomics">
        <title>Shotgun sequencing of Yersinia enterocolitica strain W22703 (biotype 2, serotype O:9): genomic evidence for oscillation between invertebrates and mammals.</title>
        <authorList>
            <person name="Fuchs T.M."/>
            <person name="Brandt K."/>
            <person name="Starke M."/>
            <person name="Rattei T."/>
        </authorList>
    </citation>
    <scope>NUCLEOTIDE SEQUENCE</scope>
</reference>
<sequence>MYAPVSPRCPHPNCLQQLRLLGNLRNWGMFYYLIEVKRG</sequence>
<evidence type="ECO:0000313" key="1">
    <source>
        <dbReference type="EMBL" id="CBX70422.1"/>
    </source>
</evidence>
<protein>
    <submittedName>
        <fullName evidence="1">Uncharacterized protein</fullName>
    </submittedName>
</protein>
<dbReference type="AlphaFoldDB" id="F4MX64"/>